<dbReference type="Gene3D" id="2.60.40.1180">
    <property type="entry name" value="Golgi alpha-mannosidase II"/>
    <property type="match status" value="1"/>
</dbReference>
<dbReference type="Gene3D" id="2.60.40.4070">
    <property type="match status" value="1"/>
</dbReference>
<accession>A0A956ND68</accession>
<dbReference type="PANTHER" id="PTHR10357">
    <property type="entry name" value="ALPHA-AMYLASE FAMILY MEMBER"/>
    <property type="match status" value="1"/>
</dbReference>
<dbReference type="AlphaFoldDB" id="A0A956ND68"/>
<dbReference type="SUPFAM" id="SSF51445">
    <property type="entry name" value="(Trans)glycosidases"/>
    <property type="match status" value="1"/>
</dbReference>
<dbReference type="GO" id="GO:0005975">
    <property type="term" value="P:carbohydrate metabolic process"/>
    <property type="evidence" value="ECO:0007669"/>
    <property type="project" value="InterPro"/>
</dbReference>
<evidence type="ECO:0000313" key="2">
    <source>
        <dbReference type="EMBL" id="MCA9757150.1"/>
    </source>
</evidence>
<dbReference type="SMART" id="SM00642">
    <property type="entry name" value="Aamy"/>
    <property type="match status" value="1"/>
</dbReference>
<reference evidence="2" key="1">
    <citation type="submission" date="2020-04" db="EMBL/GenBank/DDBJ databases">
        <authorList>
            <person name="Zhang T."/>
        </authorList>
    </citation>
    <scope>NUCLEOTIDE SEQUENCE</scope>
    <source>
        <strain evidence="2">HKST-UBA02</strain>
    </source>
</reference>
<evidence type="ECO:0000259" key="1">
    <source>
        <dbReference type="SMART" id="SM00642"/>
    </source>
</evidence>
<dbReference type="InterPro" id="IPR025965">
    <property type="entry name" value="FlgD/Vpr_Ig-like"/>
</dbReference>
<dbReference type="Gene3D" id="3.20.20.80">
    <property type="entry name" value="Glycosidases"/>
    <property type="match status" value="1"/>
</dbReference>
<proteinExistence type="predicted"/>
<organism evidence="2 3">
    <name type="scientific">Eiseniibacteriota bacterium</name>
    <dbReference type="NCBI Taxonomy" id="2212470"/>
    <lineage>
        <taxon>Bacteria</taxon>
        <taxon>Candidatus Eiseniibacteriota</taxon>
    </lineage>
</organism>
<dbReference type="InterPro" id="IPR045857">
    <property type="entry name" value="O16G_dom_2"/>
</dbReference>
<dbReference type="InterPro" id="IPR017853">
    <property type="entry name" value="GH"/>
</dbReference>
<dbReference type="Pfam" id="PF13860">
    <property type="entry name" value="FlgD_ig"/>
    <property type="match status" value="1"/>
</dbReference>
<gene>
    <name evidence="2" type="ORF">KDA27_15200</name>
</gene>
<dbReference type="Proteomes" id="UP000739538">
    <property type="component" value="Unassembled WGS sequence"/>
</dbReference>
<dbReference type="Pfam" id="PF00128">
    <property type="entry name" value="Alpha-amylase"/>
    <property type="match status" value="1"/>
</dbReference>
<dbReference type="EMBL" id="JAGQHS010000084">
    <property type="protein sequence ID" value="MCA9757150.1"/>
    <property type="molecule type" value="Genomic_DNA"/>
</dbReference>
<dbReference type="SUPFAM" id="SSF51011">
    <property type="entry name" value="Glycosyl hydrolase domain"/>
    <property type="match status" value="1"/>
</dbReference>
<comment type="caution">
    <text evidence="2">The sequence shown here is derived from an EMBL/GenBank/DDBJ whole genome shotgun (WGS) entry which is preliminary data.</text>
</comment>
<evidence type="ECO:0000313" key="3">
    <source>
        <dbReference type="Proteomes" id="UP000739538"/>
    </source>
</evidence>
<name>A0A956ND68_UNCEI</name>
<protein>
    <submittedName>
        <fullName evidence="2">Alpha-glucosidase C-terminal domain-containing protein</fullName>
    </submittedName>
</protein>
<dbReference type="Gene3D" id="3.90.400.10">
    <property type="entry name" value="Oligo-1,6-glucosidase, Domain 2"/>
    <property type="match status" value="1"/>
</dbReference>
<dbReference type="InterPro" id="IPR013780">
    <property type="entry name" value="Glyco_hydro_b"/>
</dbReference>
<dbReference type="InterPro" id="IPR006047">
    <property type="entry name" value="GH13_cat_dom"/>
</dbReference>
<feature type="domain" description="Glycosyl hydrolase family 13 catalytic" evidence="1">
    <location>
        <begin position="24"/>
        <end position="402"/>
    </location>
</feature>
<sequence>MLPTLVRGTDAHAQVDIRDEVFYQFMPIAWRDSDNDAVRFGDFGGMTASLDYLEDLGITAVWMNPIFPSPAYHGYQHGRADEFNSRFGNESEWIAFLEAAHARGIKVFVDFVAYGISQDSPWFESAYGNPASEYDDWLAFTNGANTEYLGSVYSTWNGDTVGFIHWDLRHPGPVGLVTSWAQRLLDPDMNGDFSDGLDGFRLDHVWQTYPNGPDGWGYHIDTFWAPWRSALRSVNPDVFIFAEQADWGSYGTELFQGMDAAFTKPFEFAARDALRFEDASGLYSAMDNTLRALEAAPNPGTLLCIIGDHDVDRLASSIGTSFEKGKTAAAVLLAQPLPPVIYYGDEIGMRGTKNTGYSGDAADIPMREPFKWNQVAGPPMSNYFLLNNAAYNGRISRDNDGRSVEEQSGVSGSLLEAYRDLIAVRRANTALSRGTYHAAASTSSQVWSFLRYDEGSSSAVLVVINVSGSTQTLDLDLADFEVTGGTTTPTDLLTGASLTPISTSNQDAYPVTLSAYEYQLLDVELVPPPPPVSLVDGVDIPADFGTEALLTTQDSGTSFGDDTSELDQLYLRSQHDSLFIGLTGNLEQDGTGLVLCFDTEVGGQNILDLSNIDPPPSGPRELTGLRFDNGFAPDLLYFVNSFGSTFWVDRFSLRTSGGADRVYRGSGTVNLPSGFLGGGNNSAGMQIAFNDTNTLGVTESDPSPASTATSGFELYLPYDELGLSGTETAFVGISAFLVRGNGSVGNQWLPGVGTGVGELGFSPDMTQVPGDQYLFVTLDPESTGTGEIVPADRNTQLHLVGDSPTADGARLAFVLDEATDVDLSIHDIQGRRVRQVASGAMTAGRHEVVWEGDLDSGARAPSGIYFARLSWSYRAQHARIVLLN</sequence>
<reference evidence="2" key="2">
    <citation type="journal article" date="2021" name="Microbiome">
        <title>Successional dynamics and alternative stable states in a saline activated sludge microbial community over 9 years.</title>
        <authorList>
            <person name="Wang Y."/>
            <person name="Ye J."/>
            <person name="Ju F."/>
            <person name="Liu L."/>
            <person name="Boyd J.A."/>
            <person name="Deng Y."/>
            <person name="Parks D.H."/>
            <person name="Jiang X."/>
            <person name="Yin X."/>
            <person name="Woodcroft B.J."/>
            <person name="Tyson G.W."/>
            <person name="Hugenholtz P."/>
            <person name="Polz M.F."/>
            <person name="Zhang T."/>
        </authorList>
    </citation>
    <scope>NUCLEOTIDE SEQUENCE</scope>
    <source>
        <strain evidence="2">HKST-UBA02</strain>
    </source>
</reference>